<reference evidence="4" key="1">
    <citation type="submission" date="2021-01" db="EMBL/GenBank/DDBJ databases">
        <authorList>
            <consortium name="Genoscope - CEA"/>
            <person name="William W."/>
        </authorList>
    </citation>
    <scope>NUCLEOTIDE SEQUENCE</scope>
</reference>
<organism evidence="4 5">
    <name type="scientific">Paramecium sonneborni</name>
    <dbReference type="NCBI Taxonomy" id="65129"/>
    <lineage>
        <taxon>Eukaryota</taxon>
        <taxon>Sar</taxon>
        <taxon>Alveolata</taxon>
        <taxon>Ciliophora</taxon>
        <taxon>Intramacronucleata</taxon>
        <taxon>Oligohymenophorea</taxon>
        <taxon>Peniculida</taxon>
        <taxon>Parameciidae</taxon>
        <taxon>Paramecium</taxon>
    </lineage>
</organism>
<dbReference type="PANTHER" id="PTHR24055">
    <property type="entry name" value="MITOGEN-ACTIVATED PROTEIN KINASE"/>
    <property type="match status" value="1"/>
</dbReference>
<dbReference type="Pfam" id="PF00069">
    <property type="entry name" value="Pkinase"/>
    <property type="match status" value="1"/>
</dbReference>
<name>A0A8S1RK34_9CILI</name>
<keyword evidence="5" id="KW-1185">Reference proteome</keyword>
<evidence type="ECO:0000313" key="5">
    <source>
        <dbReference type="Proteomes" id="UP000692954"/>
    </source>
</evidence>
<dbReference type="OrthoDB" id="1732493at2759"/>
<dbReference type="InterPro" id="IPR000719">
    <property type="entry name" value="Prot_kinase_dom"/>
</dbReference>
<dbReference type="Proteomes" id="UP000692954">
    <property type="component" value="Unassembled WGS sequence"/>
</dbReference>
<accession>A0A8S1RK34</accession>
<keyword evidence="2" id="KW-0067">ATP-binding</keyword>
<evidence type="ECO:0000256" key="1">
    <source>
        <dbReference type="ARBA" id="ARBA00022741"/>
    </source>
</evidence>
<comment type="caution">
    <text evidence="4">The sequence shown here is derived from an EMBL/GenBank/DDBJ whole genome shotgun (WGS) entry which is preliminary data.</text>
</comment>
<evidence type="ECO:0000256" key="2">
    <source>
        <dbReference type="ARBA" id="ARBA00022840"/>
    </source>
</evidence>
<dbReference type="PROSITE" id="PS50011">
    <property type="entry name" value="PROTEIN_KINASE_DOM"/>
    <property type="match status" value="1"/>
</dbReference>
<dbReference type="GO" id="GO:0004672">
    <property type="term" value="F:protein kinase activity"/>
    <property type="evidence" value="ECO:0007669"/>
    <property type="project" value="InterPro"/>
</dbReference>
<keyword evidence="1" id="KW-0547">Nucleotide-binding</keyword>
<dbReference type="InterPro" id="IPR050117">
    <property type="entry name" value="MAPK"/>
</dbReference>
<proteinExistence type="predicted"/>
<sequence length="194" mass="23426">MILQNQQIFDKQHTDYIQTRFYRSSEQIKQEQYNQDVDIWAIGCILAELYLLNPFIPGTTTEIDQLYLIKNLNLDQDQKIILIQPLNLIKNMLQEDPFYREQLYQYLELKDDTKYLISSLYKYLQKLIKQENNNQNFINHHTKLNFNFKSQNVVYTNLEEDLDYGYIPSYITSVQTTNKKRQFRLQTEKQSNSQ</sequence>
<feature type="domain" description="Protein kinase" evidence="3">
    <location>
        <begin position="1"/>
        <end position="116"/>
    </location>
</feature>
<dbReference type="AlphaFoldDB" id="A0A8S1RK34"/>
<gene>
    <name evidence="4" type="ORF">PSON_ATCC_30995.1.T1900030</name>
</gene>
<evidence type="ECO:0000259" key="3">
    <source>
        <dbReference type="PROSITE" id="PS50011"/>
    </source>
</evidence>
<dbReference type="GO" id="GO:0005524">
    <property type="term" value="F:ATP binding"/>
    <property type="evidence" value="ECO:0007669"/>
    <property type="project" value="UniProtKB-KW"/>
</dbReference>
<dbReference type="EMBL" id="CAJJDN010000190">
    <property type="protein sequence ID" value="CAD8128528.1"/>
    <property type="molecule type" value="Genomic_DNA"/>
</dbReference>
<evidence type="ECO:0000313" key="4">
    <source>
        <dbReference type="EMBL" id="CAD8128528.1"/>
    </source>
</evidence>
<protein>
    <recommendedName>
        <fullName evidence="3">Protein kinase domain-containing protein</fullName>
    </recommendedName>
</protein>